<comment type="caution">
    <text evidence="1">The sequence shown here is derived from an EMBL/GenBank/DDBJ whole genome shotgun (WGS) entry which is preliminary data.</text>
</comment>
<evidence type="ECO:0000313" key="1">
    <source>
        <dbReference type="EMBL" id="KAF9516932.1"/>
    </source>
</evidence>
<protein>
    <submittedName>
        <fullName evidence="1">Uncharacterized protein</fullName>
    </submittedName>
</protein>
<dbReference type="AlphaFoldDB" id="A0A9P6B3X2"/>
<dbReference type="Proteomes" id="UP000886523">
    <property type="component" value="Unassembled WGS sequence"/>
</dbReference>
<accession>A0A9P6B3X2</accession>
<gene>
    <name evidence="1" type="ORF">BS47DRAFT_1291687</name>
</gene>
<dbReference type="OrthoDB" id="3254696at2759"/>
<evidence type="ECO:0000313" key="2">
    <source>
        <dbReference type="Proteomes" id="UP000886523"/>
    </source>
</evidence>
<organism evidence="1 2">
    <name type="scientific">Hydnum rufescens UP504</name>
    <dbReference type="NCBI Taxonomy" id="1448309"/>
    <lineage>
        <taxon>Eukaryota</taxon>
        <taxon>Fungi</taxon>
        <taxon>Dikarya</taxon>
        <taxon>Basidiomycota</taxon>
        <taxon>Agaricomycotina</taxon>
        <taxon>Agaricomycetes</taxon>
        <taxon>Cantharellales</taxon>
        <taxon>Hydnaceae</taxon>
        <taxon>Hydnum</taxon>
    </lineage>
</organism>
<reference evidence="1" key="1">
    <citation type="journal article" date="2020" name="Nat. Commun.">
        <title>Large-scale genome sequencing of mycorrhizal fungi provides insights into the early evolution of symbiotic traits.</title>
        <authorList>
            <person name="Miyauchi S."/>
            <person name="Kiss E."/>
            <person name="Kuo A."/>
            <person name="Drula E."/>
            <person name="Kohler A."/>
            <person name="Sanchez-Garcia M."/>
            <person name="Morin E."/>
            <person name="Andreopoulos B."/>
            <person name="Barry K.W."/>
            <person name="Bonito G."/>
            <person name="Buee M."/>
            <person name="Carver A."/>
            <person name="Chen C."/>
            <person name="Cichocki N."/>
            <person name="Clum A."/>
            <person name="Culley D."/>
            <person name="Crous P.W."/>
            <person name="Fauchery L."/>
            <person name="Girlanda M."/>
            <person name="Hayes R.D."/>
            <person name="Keri Z."/>
            <person name="LaButti K."/>
            <person name="Lipzen A."/>
            <person name="Lombard V."/>
            <person name="Magnuson J."/>
            <person name="Maillard F."/>
            <person name="Murat C."/>
            <person name="Nolan M."/>
            <person name="Ohm R.A."/>
            <person name="Pangilinan J."/>
            <person name="Pereira M.F."/>
            <person name="Perotto S."/>
            <person name="Peter M."/>
            <person name="Pfister S."/>
            <person name="Riley R."/>
            <person name="Sitrit Y."/>
            <person name="Stielow J.B."/>
            <person name="Szollosi G."/>
            <person name="Zifcakova L."/>
            <person name="Stursova M."/>
            <person name="Spatafora J.W."/>
            <person name="Tedersoo L."/>
            <person name="Vaario L.M."/>
            <person name="Yamada A."/>
            <person name="Yan M."/>
            <person name="Wang P."/>
            <person name="Xu J."/>
            <person name="Bruns T."/>
            <person name="Baldrian P."/>
            <person name="Vilgalys R."/>
            <person name="Dunand C."/>
            <person name="Henrissat B."/>
            <person name="Grigoriev I.V."/>
            <person name="Hibbett D."/>
            <person name="Nagy L.G."/>
            <person name="Martin F.M."/>
        </authorList>
    </citation>
    <scope>NUCLEOTIDE SEQUENCE</scope>
    <source>
        <strain evidence="1">UP504</strain>
    </source>
</reference>
<dbReference type="EMBL" id="MU128935">
    <property type="protein sequence ID" value="KAF9516932.1"/>
    <property type="molecule type" value="Genomic_DNA"/>
</dbReference>
<proteinExistence type="predicted"/>
<keyword evidence="2" id="KW-1185">Reference proteome</keyword>
<name>A0A9P6B3X2_9AGAM</name>
<feature type="non-terminal residue" evidence="1">
    <location>
        <position position="1"/>
    </location>
</feature>
<sequence length="51" mass="5843">PSTRRSFISRCEVIWKAENLGICSSHIFRIGGTTELLKRGLSHEWVKTQGR</sequence>